<keyword evidence="4" id="KW-0175">Coiled coil</keyword>
<evidence type="ECO:0000256" key="1">
    <source>
        <dbReference type="ARBA" id="ARBA00007381"/>
    </source>
</evidence>
<evidence type="ECO:0000256" key="4">
    <source>
        <dbReference type="SAM" id="Coils"/>
    </source>
</evidence>
<dbReference type="Gene3D" id="3.30.420.40">
    <property type="match status" value="2"/>
</dbReference>
<dbReference type="GO" id="GO:0006950">
    <property type="term" value="P:response to stress"/>
    <property type="evidence" value="ECO:0007669"/>
    <property type="project" value="UniProtKB-ARBA"/>
</dbReference>
<dbReference type="Proteomes" id="UP000218231">
    <property type="component" value="Unassembled WGS sequence"/>
</dbReference>
<dbReference type="OrthoDB" id="8059794at2759"/>
<accession>A0A2A2LWY2</accession>
<dbReference type="InterPro" id="IPR013126">
    <property type="entry name" value="Hsp_70_fam"/>
</dbReference>
<dbReference type="Gene3D" id="2.60.34.10">
    <property type="entry name" value="Substrate Binding Domain Of DNAk, Chain A, domain 1"/>
    <property type="match status" value="1"/>
</dbReference>
<evidence type="ECO:0000256" key="2">
    <source>
        <dbReference type="ARBA" id="ARBA00022741"/>
    </source>
</evidence>
<dbReference type="EMBL" id="LIAE01006356">
    <property type="protein sequence ID" value="PAV90744.1"/>
    <property type="molecule type" value="Genomic_DNA"/>
</dbReference>
<gene>
    <name evidence="5" type="ORF">WR25_01607</name>
</gene>
<dbReference type="Pfam" id="PF00012">
    <property type="entry name" value="HSP70"/>
    <property type="match status" value="2"/>
</dbReference>
<comment type="caution">
    <text evidence="5">The sequence shown here is derived from an EMBL/GenBank/DDBJ whole genome shotgun (WGS) entry which is preliminary data.</text>
</comment>
<evidence type="ECO:0000313" key="5">
    <source>
        <dbReference type="EMBL" id="PAV90744.1"/>
    </source>
</evidence>
<dbReference type="InterPro" id="IPR018181">
    <property type="entry name" value="Heat_shock_70_CS"/>
</dbReference>
<dbReference type="AlphaFoldDB" id="A0A2A2LWY2"/>
<keyword evidence="3" id="KW-0067">ATP-binding</keyword>
<dbReference type="InterPro" id="IPR043129">
    <property type="entry name" value="ATPase_NBD"/>
</dbReference>
<evidence type="ECO:0000313" key="6">
    <source>
        <dbReference type="Proteomes" id="UP000218231"/>
    </source>
</evidence>
<organism evidence="5 6">
    <name type="scientific">Diploscapter pachys</name>
    <dbReference type="NCBI Taxonomy" id="2018661"/>
    <lineage>
        <taxon>Eukaryota</taxon>
        <taxon>Metazoa</taxon>
        <taxon>Ecdysozoa</taxon>
        <taxon>Nematoda</taxon>
        <taxon>Chromadorea</taxon>
        <taxon>Rhabditida</taxon>
        <taxon>Rhabditina</taxon>
        <taxon>Rhabditomorpha</taxon>
        <taxon>Rhabditoidea</taxon>
        <taxon>Rhabditidae</taxon>
        <taxon>Diploscapter</taxon>
    </lineage>
</organism>
<dbReference type="SUPFAM" id="SSF100920">
    <property type="entry name" value="Heat shock protein 70kD (HSP70), peptide-binding domain"/>
    <property type="match status" value="1"/>
</dbReference>
<protein>
    <submittedName>
        <fullName evidence="5">Uncharacterized protein</fullName>
    </submittedName>
</protein>
<dbReference type="Gene3D" id="1.20.1270.10">
    <property type="match status" value="1"/>
</dbReference>
<name>A0A2A2LWY2_9BILA</name>
<dbReference type="PROSITE" id="PS00329">
    <property type="entry name" value="HSP70_2"/>
    <property type="match status" value="1"/>
</dbReference>
<dbReference type="SUPFAM" id="SSF53067">
    <property type="entry name" value="Actin-like ATPase domain"/>
    <property type="match status" value="2"/>
</dbReference>
<evidence type="ECO:0000256" key="3">
    <source>
        <dbReference type="ARBA" id="ARBA00022840"/>
    </source>
</evidence>
<feature type="coiled-coil region" evidence="4">
    <location>
        <begin position="236"/>
        <end position="291"/>
    </location>
</feature>
<dbReference type="InterPro" id="IPR029047">
    <property type="entry name" value="HSP70_peptide-bd_sf"/>
</dbReference>
<sequence length="321" mass="37544">MEAAKLAGIEVIRLVNEPTAAAIAYGVYSKKMETVLVYDLGGGTFDVSIVSIVPIVKFEGKKTLRTIATIDVDDEFWTMELTRSKFEDLCGGMFRGTLEIVNQALRQAKMNESKIDIVKEQITELSQDNQKSVSTDIYEGQRKQCKYNFKIGSIKLNLKNQNSRRGYEMKGNIEDIVAEAKRNKEEDDEFEIHSKIWSEFNRQIYRIKHSTEDDGSMSKGNKEKILGKVNEWIVWADNFSKSMEENMKKIEEHKKEMEEYKKKMEEYKKEMEEYKKKMEEYKKKMEKSVSEIKDYYPSVNGTIDLSKLTRDFQKKYITEME</sequence>
<dbReference type="PANTHER" id="PTHR19375">
    <property type="entry name" value="HEAT SHOCK PROTEIN 70KDA"/>
    <property type="match status" value="1"/>
</dbReference>
<reference evidence="5 6" key="1">
    <citation type="journal article" date="2017" name="Curr. Biol.">
        <title>Genome architecture and evolution of a unichromosomal asexual nematode.</title>
        <authorList>
            <person name="Fradin H."/>
            <person name="Zegar C."/>
            <person name="Gutwein M."/>
            <person name="Lucas J."/>
            <person name="Kovtun M."/>
            <person name="Corcoran D."/>
            <person name="Baugh L.R."/>
            <person name="Kiontke K."/>
            <person name="Gunsalus K."/>
            <person name="Fitch D.H."/>
            <person name="Piano F."/>
        </authorList>
    </citation>
    <scope>NUCLEOTIDE SEQUENCE [LARGE SCALE GENOMIC DNA]</scope>
    <source>
        <strain evidence="5">PF1309</strain>
    </source>
</reference>
<dbReference type="InterPro" id="IPR029048">
    <property type="entry name" value="HSP70_C_sf"/>
</dbReference>
<keyword evidence="6" id="KW-1185">Reference proteome</keyword>
<comment type="similarity">
    <text evidence="1">Belongs to the heat shock protein 70 family.</text>
</comment>
<dbReference type="STRING" id="2018661.A0A2A2LWY2"/>
<dbReference type="GO" id="GO:0005524">
    <property type="term" value="F:ATP binding"/>
    <property type="evidence" value="ECO:0007669"/>
    <property type="project" value="UniProtKB-KW"/>
</dbReference>
<keyword evidence="2" id="KW-0547">Nucleotide-binding</keyword>
<dbReference type="GO" id="GO:0140662">
    <property type="term" value="F:ATP-dependent protein folding chaperone"/>
    <property type="evidence" value="ECO:0007669"/>
    <property type="project" value="InterPro"/>
</dbReference>
<proteinExistence type="inferred from homology"/>